<evidence type="ECO:0000256" key="1">
    <source>
        <dbReference type="SAM" id="MobiDB-lite"/>
    </source>
</evidence>
<evidence type="ECO:0000313" key="2">
    <source>
        <dbReference type="EMBL" id="CAI8009845.1"/>
    </source>
</evidence>
<dbReference type="GO" id="GO:0003824">
    <property type="term" value="F:catalytic activity"/>
    <property type="evidence" value="ECO:0007669"/>
    <property type="project" value="InterPro"/>
</dbReference>
<dbReference type="PANTHER" id="PTHR47821">
    <property type="entry name" value="PHOSPHOGLYCERATE MUTASE FAMILY PROTEIN"/>
    <property type="match status" value="1"/>
</dbReference>
<dbReference type="PROSITE" id="PS00175">
    <property type="entry name" value="PG_MUTASE"/>
    <property type="match status" value="1"/>
</dbReference>
<dbReference type="Pfam" id="PF00300">
    <property type="entry name" value="His_Phos_1"/>
    <property type="match status" value="1"/>
</dbReference>
<keyword evidence="3" id="KW-1185">Reference proteome</keyword>
<dbReference type="EMBL" id="CASHTH010000997">
    <property type="protein sequence ID" value="CAI8009845.1"/>
    <property type="molecule type" value="Genomic_DNA"/>
</dbReference>
<dbReference type="Gene3D" id="3.40.50.1240">
    <property type="entry name" value="Phosphoglycerate mutase-like"/>
    <property type="match status" value="1"/>
</dbReference>
<name>A0AA35RE82_GEOBA</name>
<protein>
    <submittedName>
        <fullName evidence="2">Adenosylcobalamin/alpha-ribazole phosphatase</fullName>
    </submittedName>
</protein>
<accession>A0AA35RE82</accession>
<feature type="non-terminal residue" evidence="2">
    <location>
        <position position="1"/>
    </location>
</feature>
<dbReference type="InterPro" id="IPR013078">
    <property type="entry name" value="His_Pase_superF_clade-1"/>
</dbReference>
<dbReference type="Proteomes" id="UP001174909">
    <property type="component" value="Unassembled WGS sequence"/>
</dbReference>
<evidence type="ECO:0000313" key="3">
    <source>
        <dbReference type="Proteomes" id="UP001174909"/>
    </source>
</evidence>
<sequence length="229" mass="25371">MRTLKEGVVGRGSRRLRSEKGMAEAHLPSKEEARFSGLTNLRNRIFIMRHGQSEANARGLIVCSPDVGCSSYGLTDLGRSQVLEGCKTLQSLLQSSSPPLSPDIDIVIVSSDFKRASETAQIVKNRFKIASDIILEPALRERDFGQLNLTSDANYQKVWDVDSRDPQHTECGCESVASVVLRTSRLLQRLDLEYKDKAILLVSHGDTLQILSTLFLGIPPNDHKTLPNL</sequence>
<organism evidence="2 3">
    <name type="scientific">Geodia barretti</name>
    <name type="common">Barrett's horny sponge</name>
    <dbReference type="NCBI Taxonomy" id="519541"/>
    <lineage>
        <taxon>Eukaryota</taxon>
        <taxon>Metazoa</taxon>
        <taxon>Porifera</taxon>
        <taxon>Demospongiae</taxon>
        <taxon>Heteroscleromorpha</taxon>
        <taxon>Tetractinellida</taxon>
        <taxon>Astrophorina</taxon>
        <taxon>Geodiidae</taxon>
        <taxon>Geodia</taxon>
    </lineage>
</organism>
<feature type="region of interest" description="Disordered" evidence="1">
    <location>
        <begin position="1"/>
        <end position="22"/>
    </location>
</feature>
<dbReference type="CDD" id="cd07067">
    <property type="entry name" value="HP_PGM_like"/>
    <property type="match status" value="1"/>
</dbReference>
<dbReference type="PANTHER" id="PTHR47821:SF2">
    <property type="entry name" value="PHOSPHOGLYCERATE MUTASE FAMILY PROTEIN"/>
    <property type="match status" value="1"/>
</dbReference>
<reference evidence="2" key="1">
    <citation type="submission" date="2023-03" db="EMBL/GenBank/DDBJ databases">
        <authorList>
            <person name="Steffen K."/>
            <person name="Cardenas P."/>
        </authorList>
    </citation>
    <scope>NUCLEOTIDE SEQUENCE</scope>
</reference>
<dbReference type="SMART" id="SM00855">
    <property type="entry name" value="PGAM"/>
    <property type="match status" value="1"/>
</dbReference>
<comment type="caution">
    <text evidence="2">The sequence shown here is derived from an EMBL/GenBank/DDBJ whole genome shotgun (WGS) entry which is preliminary data.</text>
</comment>
<gene>
    <name evidence="2" type="ORF">GBAR_LOCUS6566</name>
</gene>
<dbReference type="AlphaFoldDB" id="A0AA35RE82"/>
<dbReference type="InterPro" id="IPR029033">
    <property type="entry name" value="His_PPase_superfam"/>
</dbReference>
<proteinExistence type="predicted"/>
<dbReference type="InterPro" id="IPR001345">
    <property type="entry name" value="PG/BPGM_mutase_AS"/>
</dbReference>
<dbReference type="SUPFAM" id="SSF53254">
    <property type="entry name" value="Phosphoglycerate mutase-like"/>
    <property type="match status" value="1"/>
</dbReference>